<evidence type="ECO:0000259" key="1">
    <source>
        <dbReference type="Pfam" id="PF00293"/>
    </source>
</evidence>
<proteinExistence type="predicted"/>
<feature type="domain" description="Nudix hydrolase" evidence="1">
    <location>
        <begin position="51"/>
        <end position="150"/>
    </location>
</feature>
<dbReference type="RefSeq" id="WP_159527349.1">
    <property type="nucleotide sequence ID" value="NZ_WUUU01000173.1"/>
</dbReference>
<evidence type="ECO:0000313" key="2">
    <source>
        <dbReference type="EMBL" id="MXR21937.1"/>
    </source>
</evidence>
<accession>A0A6B0SL23</accession>
<protein>
    <submittedName>
        <fullName evidence="2">NUDIX domain-containing protein</fullName>
    </submittedName>
</protein>
<dbReference type="InterPro" id="IPR015797">
    <property type="entry name" value="NUDIX_hydrolase-like_dom_sf"/>
</dbReference>
<dbReference type="Pfam" id="PF00293">
    <property type="entry name" value="NUDIX"/>
    <property type="match status" value="1"/>
</dbReference>
<dbReference type="InterPro" id="IPR000086">
    <property type="entry name" value="NUDIX_hydrolase_dom"/>
</dbReference>
<comment type="caution">
    <text evidence="2">The sequence shown here is derived from an EMBL/GenBank/DDBJ whole genome shotgun (WGS) entry which is preliminary data.</text>
</comment>
<reference evidence="2 3" key="1">
    <citation type="submission" date="2019-12" db="EMBL/GenBank/DDBJ databases">
        <title>Isolation and characterization of three novel carbon monoxide-oxidizing members of Halobacteria from salione crusts and soils.</title>
        <authorList>
            <person name="Myers M.R."/>
            <person name="King G.M."/>
        </authorList>
    </citation>
    <scope>NUCLEOTIDE SEQUENCE [LARGE SCALE GENOMIC DNA]</scope>
    <source>
        <strain evidence="2 3">PCN9</strain>
    </source>
</reference>
<name>A0A6B0SL23_9EURY</name>
<dbReference type="OrthoDB" id="195398at2157"/>
<sequence>MPVRPTYDGVSKTCLLDPEECRERTDVLFREETEVVDDRGAFNGHETWAGTVAVGVLNDDGEVLLVNAPQGWTLPASPVKAGDDWAAVARRWVAQKTGLAVDVERPERVRRTSYRLAGSSTRQTTGYDVVFRAAPLDDETPMDYLNAKRASADGDEWADDWFGSVPDGVADDAFREDVAWFVGR</sequence>
<dbReference type="Gene3D" id="3.90.79.10">
    <property type="entry name" value="Nucleoside Triphosphate Pyrophosphohydrolase"/>
    <property type="match status" value="1"/>
</dbReference>
<dbReference type="SUPFAM" id="SSF55811">
    <property type="entry name" value="Nudix"/>
    <property type="match status" value="1"/>
</dbReference>
<keyword evidence="3" id="KW-1185">Reference proteome</keyword>
<organism evidence="2 3">
    <name type="scientific">Halobacterium bonnevillei</name>
    <dbReference type="NCBI Taxonomy" id="2692200"/>
    <lineage>
        <taxon>Archaea</taxon>
        <taxon>Methanobacteriati</taxon>
        <taxon>Methanobacteriota</taxon>
        <taxon>Stenosarchaea group</taxon>
        <taxon>Halobacteria</taxon>
        <taxon>Halobacteriales</taxon>
        <taxon>Halobacteriaceae</taxon>
        <taxon>Halobacterium</taxon>
    </lineage>
</organism>
<dbReference type="EMBL" id="WUUU01000173">
    <property type="protein sequence ID" value="MXR21937.1"/>
    <property type="molecule type" value="Genomic_DNA"/>
</dbReference>
<dbReference type="AlphaFoldDB" id="A0A6B0SL23"/>
<evidence type="ECO:0000313" key="3">
    <source>
        <dbReference type="Proteomes" id="UP000471521"/>
    </source>
</evidence>
<gene>
    <name evidence="2" type="ORF">GRX66_15480</name>
</gene>
<dbReference type="Proteomes" id="UP000471521">
    <property type="component" value="Unassembled WGS sequence"/>
</dbReference>